<feature type="domain" description="Putative auto-transporter adhesin head GIN" evidence="1">
    <location>
        <begin position="39"/>
        <end position="219"/>
    </location>
</feature>
<organism evidence="2 3">
    <name type="scientific">Pedobacter gandavensis</name>
    <dbReference type="NCBI Taxonomy" id="2679963"/>
    <lineage>
        <taxon>Bacteria</taxon>
        <taxon>Pseudomonadati</taxon>
        <taxon>Bacteroidota</taxon>
        <taxon>Sphingobacteriia</taxon>
        <taxon>Sphingobacteriales</taxon>
        <taxon>Sphingobacteriaceae</taxon>
        <taxon>Pedobacter</taxon>
    </lineage>
</organism>
<name>A0ABR6ETA5_9SPHI</name>
<reference evidence="2 3" key="1">
    <citation type="submission" date="2019-11" db="EMBL/GenBank/DDBJ databases">
        <title>Description of Pedobacter sp. LMG 31462T.</title>
        <authorList>
            <person name="Carlier A."/>
            <person name="Qi S."/>
            <person name="Vandamme P."/>
        </authorList>
    </citation>
    <scope>NUCLEOTIDE SEQUENCE [LARGE SCALE GENOMIC DNA]</scope>
    <source>
        <strain evidence="2 3">LMG 31462</strain>
    </source>
</reference>
<dbReference type="PANTHER" id="PTHR39200">
    <property type="entry name" value="HYPOTHETICAL EXPORTED PROTEIN"/>
    <property type="match status" value="1"/>
</dbReference>
<comment type="caution">
    <text evidence="2">The sequence shown here is derived from an EMBL/GenBank/DDBJ whole genome shotgun (WGS) entry which is preliminary data.</text>
</comment>
<evidence type="ECO:0000259" key="1">
    <source>
        <dbReference type="Pfam" id="PF10988"/>
    </source>
</evidence>
<proteinExistence type="predicted"/>
<dbReference type="Gene3D" id="2.160.20.120">
    <property type="match status" value="1"/>
</dbReference>
<evidence type="ECO:0000313" key="2">
    <source>
        <dbReference type="EMBL" id="MBB2148502.1"/>
    </source>
</evidence>
<gene>
    <name evidence="2" type="ORF">GM920_06210</name>
</gene>
<dbReference type="Proteomes" id="UP000636110">
    <property type="component" value="Unassembled WGS sequence"/>
</dbReference>
<evidence type="ECO:0000313" key="3">
    <source>
        <dbReference type="Proteomes" id="UP000636110"/>
    </source>
</evidence>
<dbReference type="InterPro" id="IPR021255">
    <property type="entry name" value="DUF2807"/>
</dbReference>
<dbReference type="RefSeq" id="WP_182954521.1">
    <property type="nucleotide sequence ID" value="NZ_WNXC01000001.1"/>
</dbReference>
<sequence length="236" mass="25154">MKKLQLIALAIPVLLAGCTSKCIEDSGVQVTKVVELKSYDKIKVSGTIKLILTQDSTYNVKIQADSNVVPLIRSRVSGSELELKLENGKYCGTDSIVVYAGIGDLKELETSGMVRVIGESPIYVKDLDLDLQGGSDVTLNLNASKLSSKIDGVGKLTLTGQTGTHIVKTSGNAKLDAFSFVAGIYDINIEGTGKANINVLNDLKVKTSGVSEVFYKGNPKNVTEKKSGVSKLEKVN</sequence>
<dbReference type="PANTHER" id="PTHR39200:SF1">
    <property type="entry name" value="AUTO-TRANSPORTER ADHESIN HEAD GIN DOMAIN-CONTAINING PROTEIN-RELATED"/>
    <property type="match status" value="1"/>
</dbReference>
<dbReference type="Pfam" id="PF10988">
    <property type="entry name" value="DUF2807"/>
    <property type="match status" value="1"/>
</dbReference>
<keyword evidence="3" id="KW-1185">Reference proteome</keyword>
<dbReference type="PROSITE" id="PS51257">
    <property type="entry name" value="PROKAR_LIPOPROTEIN"/>
    <property type="match status" value="1"/>
</dbReference>
<dbReference type="EMBL" id="WNXC01000001">
    <property type="protein sequence ID" value="MBB2148502.1"/>
    <property type="molecule type" value="Genomic_DNA"/>
</dbReference>
<accession>A0ABR6ETA5</accession>
<protein>
    <submittedName>
        <fullName evidence="2">DUF2807 domain-containing protein</fullName>
    </submittedName>
</protein>